<proteinExistence type="predicted"/>
<accession>A0A0A9CHY9</accession>
<reference evidence="1" key="2">
    <citation type="journal article" date="2015" name="Data Brief">
        <title>Shoot transcriptome of the giant reed, Arundo donax.</title>
        <authorList>
            <person name="Barrero R.A."/>
            <person name="Guerrero F.D."/>
            <person name="Moolhuijzen P."/>
            <person name="Goolsby J.A."/>
            <person name="Tidwell J."/>
            <person name="Bellgard S.E."/>
            <person name="Bellgard M.I."/>
        </authorList>
    </citation>
    <scope>NUCLEOTIDE SEQUENCE</scope>
    <source>
        <tissue evidence="1">Shoot tissue taken approximately 20 cm above the soil surface</tissue>
    </source>
</reference>
<organism evidence="1">
    <name type="scientific">Arundo donax</name>
    <name type="common">Giant reed</name>
    <name type="synonym">Donax arundinaceus</name>
    <dbReference type="NCBI Taxonomy" id="35708"/>
    <lineage>
        <taxon>Eukaryota</taxon>
        <taxon>Viridiplantae</taxon>
        <taxon>Streptophyta</taxon>
        <taxon>Embryophyta</taxon>
        <taxon>Tracheophyta</taxon>
        <taxon>Spermatophyta</taxon>
        <taxon>Magnoliopsida</taxon>
        <taxon>Liliopsida</taxon>
        <taxon>Poales</taxon>
        <taxon>Poaceae</taxon>
        <taxon>PACMAD clade</taxon>
        <taxon>Arundinoideae</taxon>
        <taxon>Arundineae</taxon>
        <taxon>Arundo</taxon>
    </lineage>
</organism>
<dbReference type="EMBL" id="GBRH01226793">
    <property type="protein sequence ID" value="JAD71102.1"/>
    <property type="molecule type" value="Transcribed_RNA"/>
</dbReference>
<sequence>MARTSKKRSLNWIRSPPGLNFFSPSRSGELIILREIFFDVCAKLPEWIEIVNRVQSEYPKMKTTLTKMHETHIKISNIQWRTDIL</sequence>
<dbReference type="AlphaFoldDB" id="A0A0A9CHY9"/>
<protein>
    <submittedName>
        <fullName evidence="1">Uncharacterized protein</fullName>
    </submittedName>
</protein>
<reference evidence="1" key="1">
    <citation type="submission" date="2014-09" db="EMBL/GenBank/DDBJ databases">
        <authorList>
            <person name="Magalhaes I.L.F."/>
            <person name="Oliveira U."/>
            <person name="Santos F.R."/>
            <person name="Vidigal T.H.D.A."/>
            <person name="Brescovit A.D."/>
            <person name="Santos A.J."/>
        </authorList>
    </citation>
    <scope>NUCLEOTIDE SEQUENCE</scope>
    <source>
        <tissue evidence="1">Shoot tissue taken approximately 20 cm above the soil surface</tissue>
    </source>
</reference>
<name>A0A0A9CHY9_ARUDO</name>
<evidence type="ECO:0000313" key="1">
    <source>
        <dbReference type="EMBL" id="JAD71102.1"/>
    </source>
</evidence>